<evidence type="ECO:0000313" key="2">
    <source>
        <dbReference type="EMBL" id="TYO94383.1"/>
    </source>
</evidence>
<feature type="domain" description="BFN" evidence="1">
    <location>
        <begin position="15"/>
        <end position="149"/>
    </location>
</feature>
<dbReference type="InterPro" id="IPR036104">
    <property type="entry name" value="BFN_sf"/>
</dbReference>
<protein>
    <recommendedName>
        <fullName evidence="1">BFN domain-containing protein</fullName>
    </recommendedName>
</protein>
<dbReference type="PROSITE" id="PS51658">
    <property type="entry name" value="BFN"/>
    <property type="match status" value="1"/>
</dbReference>
<dbReference type="PANTHER" id="PTHR15160">
    <property type="entry name" value="VON HIPPEL-LINDAU PROTEIN"/>
    <property type="match status" value="1"/>
</dbReference>
<dbReference type="EMBL" id="VNHK01000001">
    <property type="protein sequence ID" value="TYO94383.1"/>
    <property type="molecule type" value="Genomic_DNA"/>
</dbReference>
<reference evidence="2 3" key="1">
    <citation type="submission" date="2019-07" db="EMBL/GenBank/DDBJ databases">
        <title>Genomic Encyclopedia of Archaeal and Bacterial Type Strains, Phase II (KMG-II): from individual species to whole genera.</title>
        <authorList>
            <person name="Goeker M."/>
        </authorList>
    </citation>
    <scope>NUCLEOTIDE SEQUENCE [LARGE SCALE GENOMIC DNA]</scope>
    <source>
        <strain evidence="2 3">DSM 14571</strain>
    </source>
</reference>
<dbReference type="Gene3D" id="3.10.690.10">
    <property type="entry name" value="Bifunctional nuclease domain"/>
    <property type="match status" value="1"/>
</dbReference>
<dbReference type="InterPro" id="IPR003729">
    <property type="entry name" value="Bi_nuclease_dom"/>
</dbReference>
<name>A0ABY3NLP1_ELIMR</name>
<proteinExistence type="predicted"/>
<dbReference type="SUPFAM" id="SSF103256">
    <property type="entry name" value="Hypothetical protein TM0160"/>
    <property type="match status" value="1"/>
</dbReference>
<dbReference type="Pfam" id="PF02577">
    <property type="entry name" value="BFN_dom"/>
    <property type="match status" value="1"/>
</dbReference>
<organism evidence="2 3">
    <name type="scientific">Elizabethkingia miricola</name>
    <name type="common">Chryseobacterium miricola</name>
    <dbReference type="NCBI Taxonomy" id="172045"/>
    <lineage>
        <taxon>Bacteria</taxon>
        <taxon>Pseudomonadati</taxon>
        <taxon>Bacteroidota</taxon>
        <taxon>Flavobacteriia</taxon>
        <taxon>Flavobacteriales</taxon>
        <taxon>Weeksellaceae</taxon>
        <taxon>Elizabethkingia</taxon>
    </lineage>
</organism>
<accession>A0ABY3NLP1</accession>
<dbReference type="Proteomes" id="UP000324513">
    <property type="component" value="Unassembled WGS sequence"/>
</dbReference>
<comment type="caution">
    <text evidence="2">The sequence shown here is derived from an EMBL/GenBank/DDBJ whole genome shotgun (WGS) entry which is preliminary data.</text>
</comment>
<sequence>MAYCYDVFIFVAMDYKKLIIRGISYSQTQMGAYALILEQEETGIKLPVVIGNYEAQSISLGLEKDIQPPRPLTHDLFSKFITTVGYALESIIIYQIIDGVFFSNLILKNDQNEKLILDARTSDAVAMAVRFDAPIYTTDEVLTEAGIMLELSDNDDKTEYKAEDEEEAPEIKGYEVYTLEEIQEMLDKAVQEEDFDTALELQQEIKKRKKNID</sequence>
<evidence type="ECO:0000259" key="1">
    <source>
        <dbReference type="PROSITE" id="PS51658"/>
    </source>
</evidence>
<gene>
    <name evidence="2" type="ORF">LX74_00424</name>
</gene>
<dbReference type="PANTHER" id="PTHR15160:SF1">
    <property type="entry name" value="VON HIPPEL-LINDAU DISEASE TUMOR SUPPRESSOR"/>
    <property type="match status" value="1"/>
</dbReference>
<evidence type="ECO:0000313" key="3">
    <source>
        <dbReference type="Proteomes" id="UP000324513"/>
    </source>
</evidence>
<keyword evidence="3" id="KW-1185">Reference proteome</keyword>